<keyword evidence="4" id="KW-1185">Reference proteome</keyword>
<keyword evidence="1" id="KW-0812">Transmembrane</keyword>
<proteinExistence type="predicted"/>
<evidence type="ECO:0008006" key="5">
    <source>
        <dbReference type="Google" id="ProtNLM"/>
    </source>
</evidence>
<keyword evidence="2" id="KW-0732">Signal</keyword>
<protein>
    <recommendedName>
        <fullName evidence="5">Mid2 domain-containing protein</fullName>
    </recommendedName>
</protein>
<gene>
    <name evidence="3" type="ORF">CALVIDRAFT_268447</name>
</gene>
<dbReference type="EMBL" id="KV417304">
    <property type="protein sequence ID" value="KZO93115.1"/>
    <property type="molecule type" value="Genomic_DNA"/>
</dbReference>
<organism evidence="3 4">
    <name type="scientific">Calocera viscosa (strain TUFC12733)</name>
    <dbReference type="NCBI Taxonomy" id="1330018"/>
    <lineage>
        <taxon>Eukaryota</taxon>
        <taxon>Fungi</taxon>
        <taxon>Dikarya</taxon>
        <taxon>Basidiomycota</taxon>
        <taxon>Agaricomycotina</taxon>
        <taxon>Dacrymycetes</taxon>
        <taxon>Dacrymycetales</taxon>
        <taxon>Dacrymycetaceae</taxon>
        <taxon>Calocera</taxon>
    </lineage>
</organism>
<dbReference type="AlphaFoldDB" id="A0A167IZX5"/>
<evidence type="ECO:0000313" key="3">
    <source>
        <dbReference type="EMBL" id="KZO93115.1"/>
    </source>
</evidence>
<name>A0A167IZX5_CALVF</name>
<keyword evidence="1" id="KW-1133">Transmembrane helix</keyword>
<accession>A0A167IZX5</accession>
<reference evidence="3 4" key="1">
    <citation type="journal article" date="2016" name="Mol. Biol. Evol.">
        <title>Comparative Genomics of Early-Diverging Mushroom-Forming Fungi Provides Insights into the Origins of Lignocellulose Decay Capabilities.</title>
        <authorList>
            <person name="Nagy L.G."/>
            <person name="Riley R."/>
            <person name="Tritt A."/>
            <person name="Adam C."/>
            <person name="Daum C."/>
            <person name="Floudas D."/>
            <person name="Sun H."/>
            <person name="Yadav J.S."/>
            <person name="Pangilinan J."/>
            <person name="Larsson K.H."/>
            <person name="Matsuura K."/>
            <person name="Barry K."/>
            <person name="Labutti K."/>
            <person name="Kuo R."/>
            <person name="Ohm R.A."/>
            <person name="Bhattacharya S.S."/>
            <person name="Shirouzu T."/>
            <person name="Yoshinaga Y."/>
            <person name="Martin F.M."/>
            <person name="Grigoriev I.V."/>
            <person name="Hibbett D.S."/>
        </authorList>
    </citation>
    <scope>NUCLEOTIDE SEQUENCE [LARGE SCALE GENOMIC DNA]</scope>
    <source>
        <strain evidence="3 4">TUFC12733</strain>
    </source>
</reference>
<sequence>MTRRRLSLFFLVLLAGQAAAYVVLPDSLKSNTRAARIARSQERLERRQMASETASAWAPTTTKYTTYNVTTSFGTEMWQCLTLLSPTTSSSGEMEYEEDQSCTFTLVTADDIDPATLPPPVIPSGVLTPASDPLATVESVLSSAPTTTLAAAAGIVTSVDAAGMSTFLIPAGAASSLAPANVAPQPSAAASASTESILMSIDSSGSSTFLMPAGLVTSAAVAGGQGTTLTVSSSSSVGTSVSVSGQGDQGAGIIGESSIDLSQLATATASSVTTSAPADPTAQLSSILLPQSASEIAGNQGASIVGASSIDLASLAATPSVGTPLGASISVAPSQLASILAGSGPSSSVLSIPTSALAANAGALTSTNGTAAQAAVVIPGQSIQVLPIGLGVFAGIMVIALIVVGIVTFERTRYRKAFRSQKFRAKKMAEEGGAMGYGGMAERA</sequence>
<feature type="signal peptide" evidence="2">
    <location>
        <begin position="1"/>
        <end position="20"/>
    </location>
</feature>
<feature type="chain" id="PRO_5007888571" description="Mid2 domain-containing protein" evidence="2">
    <location>
        <begin position="21"/>
        <end position="444"/>
    </location>
</feature>
<dbReference type="OrthoDB" id="2596908at2759"/>
<feature type="transmembrane region" description="Helical" evidence="1">
    <location>
        <begin position="385"/>
        <end position="409"/>
    </location>
</feature>
<evidence type="ECO:0000256" key="1">
    <source>
        <dbReference type="SAM" id="Phobius"/>
    </source>
</evidence>
<keyword evidence="1" id="KW-0472">Membrane</keyword>
<evidence type="ECO:0000256" key="2">
    <source>
        <dbReference type="SAM" id="SignalP"/>
    </source>
</evidence>
<dbReference type="STRING" id="1330018.A0A167IZX5"/>
<evidence type="ECO:0000313" key="4">
    <source>
        <dbReference type="Proteomes" id="UP000076738"/>
    </source>
</evidence>
<dbReference type="Proteomes" id="UP000076738">
    <property type="component" value="Unassembled WGS sequence"/>
</dbReference>